<dbReference type="EMBL" id="ADZX01000391">
    <property type="protein sequence ID" value="EFK96879.1"/>
    <property type="molecule type" value="Genomic_DNA"/>
</dbReference>
<organism evidence="1">
    <name type="scientific">sediment metagenome</name>
    <dbReference type="NCBI Taxonomy" id="749907"/>
    <lineage>
        <taxon>unclassified sequences</taxon>
        <taxon>metagenomes</taxon>
        <taxon>ecological metagenomes</taxon>
    </lineage>
</organism>
<reference evidence="1" key="2">
    <citation type="journal article" date="2011" name="Microb. Ecol.">
        <title>Taxonomic and Functional Metagenomic Profiling of the Microbial Community in the Anoxic Sediment of a Sub-saline Shallow Lake (Laguna de Carrizo, Central Spain).</title>
        <authorList>
            <person name="Ferrer M."/>
            <person name="Guazzaroni M.E."/>
            <person name="Richter M."/>
            <person name="Garcia-Salamanca A."/>
            <person name="Yarza P."/>
            <person name="Suarez-Suarez A."/>
            <person name="Solano J."/>
            <person name="Alcaide M."/>
            <person name="van Dillewijn P."/>
            <person name="Molina-Henares M.A."/>
            <person name="Lopez-Cortes N."/>
            <person name="Al-Ramahi Y."/>
            <person name="Guerrero C."/>
            <person name="Acosta A."/>
            <person name="de Eugenio L.I."/>
            <person name="Martinez V."/>
            <person name="Marques S."/>
            <person name="Rojo F."/>
            <person name="Santero E."/>
            <person name="Genilloud O."/>
            <person name="Perez-Perez J."/>
            <person name="Rossello-Mora R."/>
            <person name="Ramos J.L."/>
        </authorList>
    </citation>
    <scope>NUCLEOTIDE SEQUENCE</scope>
</reference>
<gene>
    <name evidence="1" type="ORF">LDC_1083</name>
</gene>
<accession>D9PHT1</accession>
<dbReference type="AlphaFoldDB" id="D9PHT1"/>
<proteinExistence type="predicted"/>
<name>D9PHT1_9ZZZZ</name>
<sequence>MIYHKKYLRIKILLENVCKYELMGIYRPQAYLKGKKNYCTECQIELLKKPIEAGDTAVVNAVLFAPHGFGDDLKEGSLLHLQNGLNVEAKALVLEIMG</sequence>
<reference evidence="1" key="1">
    <citation type="submission" date="2010-07" db="EMBL/GenBank/DDBJ databases">
        <authorList>
            <consortium name="CONSOLIDER consortium CSD2007-00005"/>
            <person name="Guazzaroni M.-E."/>
            <person name="Richter M."/>
            <person name="Garcia-Salamanca A."/>
            <person name="Yarza P."/>
            <person name="Ferrer M."/>
        </authorList>
    </citation>
    <scope>NUCLEOTIDE SEQUENCE</scope>
</reference>
<comment type="caution">
    <text evidence="1">The sequence shown here is derived from an EMBL/GenBank/DDBJ whole genome shotgun (WGS) entry which is preliminary data.</text>
</comment>
<protein>
    <submittedName>
        <fullName evidence="1">Uncharacterized protein</fullName>
    </submittedName>
</protein>
<evidence type="ECO:0000313" key="1">
    <source>
        <dbReference type="EMBL" id="EFK96879.1"/>
    </source>
</evidence>